<sequence length="735" mass="87376">MYILEIFTLFVLSKANQFLYNKIKDILTDKIESRDYVLFDHTKRYASIGIYTDHYNIGNGNILIEVTLSFDTKNNNHKNSIINCKNKTLNEIIAKIEEKIQDFVSLTNNTSLVLFYNESQLNDSISLDYSITFKNIIETIKNINCKRKINKKGWEIYYENICIESDYFDDVIRDICKNNVNVNTIKHYDYIPNYFIFGFNIKKFSYLFRLCIENFDFFNDIKIKLETKYDEKILELLLKLYKMPYDHLFQIYFYNIPINISLNSIEIRYEYVFFRIEIEQDKIIFIQNAGVYFYYLQYGKNVNFLIDKQCFIDFRKIIEVGTMITDENAIKAVILWSKLLSHEDKMFYLIDLILKTPKSAPNILLAHLLLHYNIIEESELTIITLKNEYSTSQKTRLINTILAKMSNLHNTEFFILKIALLNITEKYIDEYDKDNDLFYKTFRDIGNLILSKNNKTELEISNVEKKISMLEIMEEVVSLHIFNLKTYKNEVLNTTGKLISIFTGLKTSFLEFFDRCELERVTDEDVINSFELNINDVVNNNKILREKLIENTRDDIKLEVKRKNKEHELTKMMRIIKDSLLEKKLNQITHESRNVNIKRLFDKNKINALENNYIQKGIETIKTMFLEKFKNVQINESSLLEYKNKLIKKITGEIKSNFKKNIKEKVKLFFSKTIINLFYAELHDNLILKKKTENRLKLISLKTHKDYVLKFLNEESGSLLHNILVRFFASQAIML</sequence>
<dbReference type="EMBL" id="CP142732">
    <property type="protein sequence ID" value="WUR04242.1"/>
    <property type="molecule type" value="Genomic_DNA"/>
</dbReference>
<gene>
    <name evidence="1" type="ORF">VNE69_07307</name>
</gene>
<organism evidence="1 2">
    <name type="scientific">Vairimorpha necatrix</name>
    <dbReference type="NCBI Taxonomy" id="6039"/>
    <lineage>
        <taxon>Eukaryota</taxon>
        <taxon>Fungi</taxon>
        <taxon>Fungi incertae sedis</taxon>
        <taxon>Microsporidia</taxon>
        <taxon>Nosematidae</taxon>
        <taxon>Vairimorpha</taxon>
    </lineage>
</organism>
<dbReference type="GeneID" id="90542063"/>
<keyword evidence="2" id="KW-1185">Reference proteome</keyword>
<proteinExistence type="predicted"/>
<dbReference type="AlphaFoldDB" id="A0AAX4JE15"/>
<dbReference type="KEGG" id="vnx:VNE69_07307"/>
<reference evidence="1" key="1">
    <citation type="journal article" date="2024" name="BMC Genomics">
        <title>Functional annotation of a divergent genome using sequence and structure-based similarity.</title>
        <authorList>
            <person name="Svedberg D."/>
            <person name="Winiger R.R."/>
            <person name="Berg A."/>
            <person name="Sharma H."/>
            <person name="Tellgren-Roth C."/>
            <person name="Debrunner-Vossbrinck B.A."/>
            <person name="Vossbrinck C.R."/>
            <person name="Barandun J."/>
        </authorList>
    </citation>
    <scope>NUCLEOTIDE SEQUENCE</scope>
    <source>
        <strain evidence="1">Illinois isolate</strain>
    </source>
</reference>
<dbReference type="Proteomes" id="UP001334084">
    <property type="component" value="Chromosome 7"/>
</dbReference>
<accession>A0AAX4JE15</accession>
<dbReference type="RefSeq" id="XP_065330387.1">
    <property type="nucleotide sequence ID" value="XM_065474315.1"/>
</dbReference>
<name>A0AAX4JE15_9MICR</name>
<evidence type="ECO:0000313" key="2">
    <source>
        <dbReference type="Proteomes" id="UP001334084"/>
    </source>
</evidence>
<evidence type="ECO:0000313" key="1">
    <source>
        <dbReference type="EMBL" id="WUR04242.1"/>
    </source>
</evidence>
<protein>
    <submittedName>
        <fullName evidence="1">Uncharacterized protein</fullName>
    </submittedName>
</protein>